<dbReference type="Proteomes" id="UP000824238">
    <property type="component" value="Unassembled WGS sequence"/>
</dbReference>
<name>A0A9D1DJT4_9FIRM</name>
<sequence>MRRIGRAGAAAAAAALAFALAAALPGPEAEGAVELSRGEGTAPAGAVELNSAAQQELDLLPGIGPAKAAAILEYREQHGPFLEPDGLLEVPGIGETLFGDIADYICVDAQEEDP</sequence>
<feature type="chain" id="PRO_5039174474" evidence="1">
    <location>
        <begin position="22"/>
        <end position="114"/>
    </location>
</feature>
<dbReference type="EMBL" id="DVHH01000019">
    <property type="protein sequence ID" value="HIR54131.1"/>
    <property type="molecule type" value="Genomic_DNA"/>
</dbReference>
<dbReference type="SUPFAM" id="SSF47781">
    <property type="entry name" value="RuvA domain 2-like"/>
    <property type="match status" value="1"/>
</dbReference>
<dbReference type="NCBIfam" id="TIGR00426">
    <property type="entry name" value="competence protein ComEA helix-hairpin-helix repeat region"/>
    <property type="match status" value="1"/>
</dbReference>
<dbReference type="PANTHER" id="PTHR21180:SF32">
    <property type="entry name" value="ENDONUCLEASE_EXONUCLEASE_PHOSPHATASE FAMILY DOMAIN-CONTAINING PROTEIN 1"/>
    <property type="match status" value="1"/>
</dbReference>
<dbReference type="InterPro" id="IPR051675">
    <property type="entry name" value="Endo/Exo/Phosphatase_dom_1"/>
</dbReference>
<protein>
    <submittedName>
        <fullName evidence="3">Helix-hairpin-helix domain-containing protein</fullName>
    </submittedName>
</protein>
<comment type="caution">
    <text evidence="3">The sequence shown here is derived from an EMBL/GenBank/DDBJ whole genome shotgun (WGS) entry which is preliminary data.</text>
</comment>
<dbReference type="InterPro" id="IPR010994">
    <property type="entry name" value="RuvA_2-like"/>
</dbReference>
<dbReference type="InterPro" id="IPR004509">
    <property type="entry name" value="Competence_ComEA_HhH"/>
</dbReference>
<gene>
    <name evidence="3" type="ORF">IAD36_00790</name>
</gene>
<dbReference type="Pfam" id="PF12836">
    <property type="entry name" value="HHH_3"/>
    <property type="match status" value="1"/>
</dbReference>
<accession>A0A9D1DJT4</accession>
<feature type="signal peptide" evidence="1">
    <location>
        <begin position="1"/>
        <end position="21"/>
    </location>
</feature>
<organism evidence="3 4">
    <name type="scientific">Candidatus Scatomorpha intestinigallinarum</name>
    <dbReference type="NCBI Taxonomy" id="2840923"/>
    <lineage>
        <taxon>Bacteria</taxon>
        <taxon>Bacillati</taxon>
        <taxon>Bacillota</taxon>
        <taxon>Clostridia</taxon>
        <taxon>Eubacteriales</taxon>
        <taxon>Candidatus Scatomorpha</taxon>
    </lineage>
</organism>
<reference evidence="3" key="2">
    <citation type="journal article" date="2021" name="PeerJ">
        <title>Extensive microbial diversity within the chicken gut microbiome revealed by metagenomics and culture.</title>
        <authorList>
            <person name="Gilroy R."/>
            <person name="Ravi A."/>
            <person name="Getino M."/>
            <person name="Pursley I."/>
            <person name="Horton D.L."/>
            <person name="Alikhan N.F."/>
            <person name="Baker D."/>
            <person name="Gharbi K."/>
            <person name="Hall N."/>
            <person name="Watson M."/>
            <person name="Adriaenssens E.M."/>
            <person name="Foster-Nyarko E."/>
            <person name="Jarju S."/>
            <person name="Secka A."/>
            <person name="Antonio M."/>
            <person name="Oren A."/>
            <person name="Chaudhuri R.R."/>
            <person name="La Ragione R."/>
            <person name="Hildebrand F."/>
            <person name="Pallen M.J."/>
        </authorList>
    </citation>
    <scope>NUCLEOTIDE SEQUENCE</scope>
    <source>
        <strain evidence="3">ChiGjej3B3-7149</strain>
    </source>
</reference>
<dbReference type="GO" id="GO:0003677">
    <property type="term" value="F:DNA binding"/>
    <property type="evidence" value="ECO:0007669"/>
    <property type="project" value="InterPro"/>
</dbReference>
<evidence type="ECO:0000313" key="3">
    <source>
        <dbReference type="EMBL" id="HIR54131.1"/>
    </source>
</evidence>
<dbReference type="Gene3D" id="1.10.150.280">
    <property type="entry name" value="AF1531-like domain"/>
    <property type="match status" value="1"/>
</dbReference>
<dbReference type="AlphaFoldDB" id="A0A9D1DJT4"/>
<evidence type="ECO:0000256" key="1">
    <source>
        <dbReference type="SAM" id="SignalP"/>
    </source>
</evidence>
<feature type="domain" description="Helix-hairpin-helix DNA-binding motif class 1" evidence="2">
    <location>
        <begin position="55"/>
        <end position="74"/>
    </location>
</feature>
<keyword evidence="1" id="KW-0732">Signal</keyword>
<dbReference type="GO" id="GO:0015628">
    <property type="term" value="P:protein secretion by the type II secretion system"/>
    <property type="evidence" value="ECO:0007669"/>
    <property type="project" value="TreeGrafter"/>
</dbReference>
<dbReference type="SMART" id="SM00278">
    <property type="entry name" value="HhH1"/>
    <property type="match status" value="2"/>
</dbReference>
<reference evidence="3" key="1">
    <citation type="submission" date="2020-10" db="EMBL/GenBank/DDBJ databases">
        <authorList>
            <person name="Gilroy R."/>
        </authorList>
    </citation>
    <scope>NUCLEOTIDE SEQUENCE</scope>
    <source>
        <strain evidence="3">ChiGjej3B3-7149</strain>
    </source>
</reference>
<feature type="domain" description="Helix-hairpin-helix DNA-binding motif class 1" evidence="2">
    <location>
        <begin position="85"/>
        <end position="104"/>
    </location>
</feature>
<evidence type="ECO:0000313" key="4">
    <source>
        <dbReference type="Proteomes" id="UP000824238"/>
    </source>
</evidence>
<proteinExistence type="predicted"/>
<dbReference type="GO" id="GO:0006281">
    <property type="term" value="P:DNA repair"/>
    <property type="evidence" value="ECO:0007669"/>
    <property type="project" value="InterPro"/>
</dbReference>
<dbReference type="PANTHER" id="PTHR21180">
    <property type="entry name" value="ENDONUCLEASE/EXONUCLEASE/PHOSPHATASE FAMILY DOMAIN-CONTAINING PROTEIN 1"/>
    <property type="match status" value="1"/>
</dbReference>
<dbReference type="GO" id="GO:0015627">
    <property type="term" value="C:type II protein secretion system complex"/>
    <property type="evidence" value="ECO:0007669"/>
    <property type="project" value="TreeGrafter"/>
</dbReference>
<evidence type="ECO:0000259" key="2">
    <source>
        <dbReference type="SMART" id="SM00278"/>
    </source>
</evidence>
<dbReference type="InterPro" id="IPR003583">
    <property type="entry name" value="Hlx-hairpin-Hlx_DNA-bd_motif"/>
</dbReference>